<feature type="chain" id="PRO_5045419504" evidence="1">
    <location>
        <begin position="20"/>
        <end position="133"/>
    </location>
</feature>
<protein>
    <submittedName>
        <fullName evidence="2">Uncharacterized protein</fullName>
    </submittedName>
</protein>
<reference evidence="3" key="1">
    <citation type="journal article" date="2019" name="Int. J. Syst. Evol. Microbiol.">
        <title>The Global Catalogue of Microorganisms (GCM) 10K type strain sequencing project: providing services to taxonomists for standard genome sequencing and annotation.</title>
        <authorList>
            <consortium name="The Broad Institute Genomics Platform"/>
            <consortium name="The Broad Institute Genome Sequencing Center for Infectious Disease"/>
            <person name="Wu L."/>
            <person name="Ma J."/>
        </authorList>
    </citation>
    <scope>NUCLEOTIDE SEQUENCE [LARGE SCALE GENOMIC DNA]</scope>
    <source>
        <strain evidence="3">KCTC 42423</strain>
    </source>
</reference>
<evidence type="ECO:0000256" key="1">
    <source>
        <dbReference type="SAM" id="SignalP"/>
    </source>
</evidence>
<organism evidence="2 3">
    <name type="scientific">Aquimarina hainanensis</name>
    <dbReference type="NCBI Taxonomy" id="1578017"/>
    <lineage>
        <taxon>Bacteria</taxon>
        <taxon>Pseudomonadati</taxon>
        <taxon>Bacteroidota</taxon>
        <taxon>Flavobacteriia</taxon>
        <taxon>Flavobacteriales</taxon>
        <taxon>Flavobacteriaceae</taxon>
        <taxon>Aquimarina</taxon>
    </lineage>
</organism>
<dbReference type="RefSeq" id="WP_378256349.1">
    <property type="nucleotide sequence ID" value="NZ_JBHSJV010000001.1"/>
</dbReference>
<gene>
    <name evidence="2" type="ORF">ACFSTE_02890</name>
</gene>
<dbReference type="PROSITE" id="PS51257">
    <property type="entry name" value="PROKAR_LIPOPROTEIN"/>
    <property type="match status" value="1"/>
</dbReference>
<evidence type="ECO:0000313" key="3">
    <source>
        <dbReference type="Proteomes" id="UP001597459"/>
    </source>
</evidence>
<comment type="caution">
    <text evidence="2">The sequence shown here is derived from an EMBL/GenBank/DDBJ whole genome shotgun (WGS) entry which is preliminary data.</text>
</comment>
<keyword evidence="1" id="KW-0732">Signal</keyword>
<name>A0ABW5N2D5_9FLAO</name>
<evidence type="ECO:0000313" key="2">
    <source>
        <dbReference type="EMBL" id="MFD2589760.1"/>
    </source>
</evidence>
<proteinExistence type="predicted"/>
<dbReference type="Proteomes" id="UP001597459">
    <property type="component" value="Unassembled WGS sequence"/>
</dbReference>
<feature type="signal peptide" evidence="1">
    <location>
        <begin position="1"/>
        <end position="19"/>
    </location>
</feature>
<accession>A0ABW5N2D5</accession>
<keyword evidence="3" id="KW-1185">Reference proteome</keyword>
<dbReference type="EMBL" id="JBHULX010000002">
    <property type="protein sequence ID" value="MFD2589760.1"/>
    <property type="molecule type" value="Genomic_DNA"/>
</dbReference>
<sequence length="133" mass="14624">MKKKLLISALMVVSVFVFSCKKGTGQDQKAEVIAEESQPVAWLNGTYVNQQEDALLKEIVLCDEGKASVSSVSRTYTIAIEKGKTKITVSSNGNFAFYVSEDKTTLTPADAFTKEWGTNAVFLLDKEKEQSCK</sequence>